<proteinExistence type="predicted"/>
<dbReference type="AlphaFoldDB" id="A0A193LCJ4"/>
<evidence type="ECO:0000256" key="1">
    <source>
        <dbReference type="SAM" id="SignalP"/>
    </source>
</evidence>
<accession>A0A193LCJ4</accession>
<dbReference type="STRING" id="1548547.BA177_02205"/>
<dbReference type="Pfam" id="PF01979">
    <property type="entry name" value="Amidohydro_1"/>
    <property type="match status" value="1"/>
</dbReference>
<dbReference type="Gene3D" id="3.20.20.140">
    <property type="entry name" value="Metal-dependent hydrolases"/>
    <property type="match status" value="1"/>
</dbReference>
<dbReference type="OrthoDB" id="783596at2"/>
<dbReference type="GO" id="GO:0016810">
    <property type="term" value="F:hydrolase activity, acting on carbon-nitrogen (but not peptide) bonds"/>
    <property type="evidence" value="ECO:0007669"/>
    <property type="project" value="InterPro"/>
</dbReference>
<dbReference type="Gene3D" id="2.30.40.10">
    <property type="entry name" value="Urease, subunit C, domain 1"/>
    <property type="match status" value="1"/>
</dbReference>
<dbReference type="PANTHER" id="PTHR43135">
    <property type="entry name" value="ALPHA-D-RIBOSE 1-METHYLPHOSPHONATE 5-TRIPHOSPHATE DIPHOSPHATASE"/>
    <property type="match status" value="1"/>
</dbReference>
<feature type="chain" id="PRO_5008260039" description="Amidohydrolase-related domain-containing protein" evidence="1">
    <location>
        <begin position="20"/>
        <end position="433"/>
    </location>
</feature>
<dbReference type="InterPro" id="IPR051781">
    <property type="entry name" value="Metallo-dep_Hydrolase"/>
</dbReference>
<evidence type="ECO:0000313" key="4">
    <source>
        <dbReference type="Proteomes" id="UP000092695"/>
    </source>
</evidence>
<sequence>MKIRHIALSLALLPGALLAETLVIRNATVHTVGPQGVLKNASIVIDDGRITHVGEPLPTGRDDAIVIDAQGRMVTPGLFTPLGQLGLIEVKSVGSSVDSVRRGFQFSASFDVATAFNPNSTLIPVARIAGITQAAVTPTANDSTDADGSASVFSGTGAIVHLGPHAPAVIKQRAMMVAYLGVSGATRAGSSRAMALQKLRTALADAKDYSAWRITQPDTSEYSLSEADLIALQPVLAGDTPLLVYVNRASDMAGIVDLAAQFGIRLVIVGGAEGWLLADKLAATGTVVIVDASANLPTGFDHFNARLDNAALLAAAGVEVVLDANSSRHNHNARNITQAAGIAVANGLNWDTALRAVTLAPAKVYGVDDEVGSIEPGKRANIVVWRDDPFELSSFPAEVIIDGEIVPRVSRQTLLRDRYLATDDARPPAYRKP</sequence>
<feature type="domain" description="Amidohydrolase-related" evidence="2">
    <location>
        <begin position="308"/>
        <end position="406"/>
    </location>
</feature>
<name>A0A193LCJ4_9GAMM</name>
<reference evidence="3 4" key="1">
    <citation type="submission" date="2016-06" db="EMBL/GenBank/DDBJ databases">
        <title>Complete genome sequence of a deep-branching marine Gamma Proteobacterium Woeseia oceani type strain XK5.</title>
        <authorList>
            <person name="Mu D."/>
            <person name="Du Z."/>
        </authorList>
    </citation>
    <scope>NUCLEOTIDE SEQUENCE [LARGE SCALE GENOMIC DNA]</scope>
    <source>
        <strain evidence="3 4">XK5</strain>
    </source>
</reference>
<dbReference type="Proteomes" id="UP000092695">
    <property type="component" value="Chromosome"/>
</dbReference>
<dbReference type="PANTHER" id="PTHR43135:SF3">
    <property type="entry name" value="ALPHA-D-RIBOSE 1-METHYLPHOSPHONATE 5-TRIPHOSPHATE DIPHOSPHATASE"/>
    <property type="match status" value="1"/>
</dbReference>
<protein>
    <recommendedName>
        <fullName evidence="2">Amidohydrolase-related domain-containing protein</fullName>
    </recommendedName>
</protein>
<dbReference type="KEGG" id="woc:BA177_02205"/>
<dbReference type="InterPro" id="IPR011059">
    <property type="entry name" value="Metal-dep_hydrolase_composite"/>
</dbReference>
<evidence type="ECO:0000259" key="2">
    <source>
        <dbReference type="Pfam" id="PF01979"/>
    </source>
</evidence>
<organism evidence="3 4">
    <name type="scientific">Woeseia oceani</name>
    <dbReference type="NCBI Taxonomy" id="1548547"/>
    <lineage>
        <taxon>Bacteria</taxon>
        <taxon>Pseudomonadati</taxon>
        <taxon>Pseudomonadota</taxon>
        <taxon>Gammaproteobacteria</taxon>
        <taxon>Woeseiales</taxon>
        <taxon>Woeseiaceae</taxon>
        <taxon>Woeseia</taxon>
    </lineage>
</organism>
<dbReference type="RefSeq" id="WP_068612352.1">
    <property type="nucleotide sequence ID" value="NZ_CP016268.1"/>
</dbReference>
<keyword evidence="4" id="KW-1185">Reference proteome</keyword>
<dbReference type="InterPro" id="IPR032466">
    <property type="entry name" value="Metal_Hydrolase"/>
</dbReference>
<keyword evidence="1" id="KW-0732">Signal</keyword>
<feature type="signal peptide" evidence="1">
    <location>
        <begin position="1"/>
        <end position="19"/>
    </location>
</feature>
<dbReference type="EMBL" id="CP016268">
    <property type="protein sequence ID" value="ANO50188.1"/>
    <property type="molecule type" value="Genomic_DNA"/>
</dbReference>
<dbReference type="SUPFAM" id="SSF51556">
    <property type="entry name" value="Metallo-dependent hydrolases"/>
    <property type="match status" value="1"/>
</dbReference>
<dbReference type="InterPro" id="IPR006680">
    <property type="entry name" value="Amidohydro-rel"/>
</dbReference>
<gene>
    <name evidence="3" type="ORF">BA177_02205</name>
</gene>
<dbReference type="SUPFAM" id="SSF51338">
    <property type="entry name" value="Composite domain of metallo-dependent hydrolases"/>
    <property type="match status" value="1"/>
</dbReference>
<evidence type="ECO:0000313" key="3">
    <source>
        <dbReference type="EMBL" id="ANO50188.1"/>
    </source>
</evidence>